<reference evidence="2" key="1">
    <citation type="submission" date="2014-05" db="EMBL/GenBank/DDBJ databases">
        <title>The transcriptome of the halophilic microalga Tetraselmis sp. GSL018 isolated from the Great Salt Lake, Utah.</title>
        <authorList>
            <person name="Jinkerson R.E."/>
            <person name="D'Adamo S."/>
            <person name="Posewitz M.C."/>
        </authorList>
    </citation>
    <scope>NUCLEOTIDE SEQUENCE</scope>
    <source>
        <strain evidence="2">GSL018</strain>
    </source>
</reference>
<organism evidence="2">
    <name type="scientific">Tetraselmis sp. GSL018</name>
    <dbReference type="NCBI Taxonomy" id="582737"/>
    <lineage>
        <taxon>Eukaryota</taxon>
        <taxon>Viridiplantae</taxon>
        <taxon>Chlorophyta</taxon>
        <taxon>core chlorophytes</taxon>
        <taxon>Chlorodendrophyceae</taxon>
        <taxon>Chlorodendrales</taxon>
        <taxon>Chlorodendraceae</taxon>
        <taxon>Tetraselmis</taxon>
    </lineage>
</organism>
<sequence length="79" mass="8521">GASPRVVSVPMAHRPIFKKREEPHICVSGRGEMRGLLGGTPHVVRTLPHGSSDSAPWSSRFTSHKGSSSLSCNTHTHTH</sequence>
<protein>
    <submittedName>
        <fullName evidence="2">Uncharacterized protein</fullName>
    </submittedName>
</protein>
<evidence type="ECO:0000256" key="1">
    <source>
        <dbReference type="SAM" id="MobiDB-lite"/>
    </source>
</evidence>
<feature type="non-terminal residue" evidence="2">
    <location>
        <position position="1"/>
    </location>
</feature>
<gene>
    <name evidence="2" type="ORF">TSPGSL018_26951</name>
</gene>
<feature type="non-terminal residue" evidence="2">
    <location>
        <position position="79"/>
    </location>
</feature>
<dbReference type="EMBL" id="GBEZ01025975">
    <property type="protein sequence ID" value="JAC61174.1"/>
    <property type="molecule type" value="Transcribed_RNA"/>
</dbReference>
<evidence type="ECO:0000313" key="2">
    <source>
        <dbReference type="EMBL" id="JAC61174.1"/>
    </source>
</evidence>
<dbReference type="AlphaFoldDB" id="A0A061QRV1"/>
<accession>A0A061QRV1</accession>
<feature type="region of interest" description="Disordered" evidence="1">
    <location>
        <begin position="46"/>
        <end position="79"/>
    </location>
</feature>
<feature type="compositionally biased region" description="Polar residues" evidence="1">
    <location>
        <begin position="49"/>
        <end position="79"/>
    </location>
</feature>
<proteinExistence type="predicted"/>
<name>A0A061QRV1_9CHLO</name>